<dbReference type="GO" id="GO:0030174">
    <property type="term" value="P:regulation of DNA-templated DNA replication initiation"/>
    <property type="evidence" value="ECO:0007669"/>
    <property type="project" value="InterPro"/>
</dbReference>
<dbReference type="Gene3D" id="1.10.10.1420">
    <property type="entry name" value="DNA replication factor Cdt1, C-terminal WH domain"/>
    <property type="match status" value="1"/>
</dbReference>
<comment type="similarity">
    <text evidence="1">Belongs to the Cdt1 family.</text>
</comment>
<protein>
    <recommendedName>
        <fullName evidence="4">DNA replication factor Cdt1 C-terminal domain-containing protein</fullName>
    </recommendedName>
</protein>
<name>A0A4V3XJL7_9APHY</name>
<evidence type="ECO:0000313" key="6">
    <source>
        <dbReference type="Proteomes" id="UP000308730"/>
    </source>
</evidence>
<dbReference type="GO" id="GO:0003677">
    <property type="term" value="F:DNA binding"/>
    <property type="evidence" value="ECO:0007669"/>
    <property type="project" value="InterPro"/>
</dbReference>
<feature type="domain" description="DNA replication factor Cdt1 C-terminal" evidence="4">
    <location>
        <begin position="394"/>
        <end position="511"/>
    </location>
</feature>
<dbReference type="InterPro" id="IPR038090">
    <property type="entry name" value="Cdt1_C_WH_dom_sf"/>
</dbReference>
<dbReference type="GO" id="GO:0005634">
    <property type="term" value="C:nucleus"/>
    <property type="evidence" value="ECO:0007669"/>
    <property type="project" value="TreeGrafter"/>
</dbReference>
<evidence type="ECO:0000256" key="2">
    <source>
        <dbReference type="ARBA" id="ARBA00023306"/>
    </source>
</evidence>
<organism evidence="5 6">
    <name type="scientific">Antrodiella citrinella</name>
    <dbReference type="NCBI Taxonomy" id="2447956"/>
    <lineage>
        <taxon>Eukaryota</taxon>
        <taxon>Fungi</taxon>
        <taxon>Dikarya</taxon>
        <taxon>Basidiomycota</taxon>
        <taxon>Agaricomycotina</taxon>
        <taxon>Agaricomycetes</taxon>
        <taxon>Polyporales</taxon>
        <taxon>Steccherinaceae</taxon>
        <taxon>Antrodiella</taxon>
    </lineage>
</organism>
<dbReference type="PANTHER" id="PTHR28637">
    <property type="entry name" value="DNA REPLICATION FACTOR CDT1"/>
    <property type="match status" value="1"/>
</dbReference>
<feature type="compositionally biased region" description="Low complexity" evidence="3">
    <location>
        <begin position="343"/>
        <end position="371"/>
    </location>
</feature>
<proteinExistence type="inferred from homology"/>
<feature type="region of interest" description="Disordered" evidence="3">
    <location>
        <begin position="527"/>
        <end position="583"/>
    </location>
</feature>
<feature type="compositionally biased region" description="Low complexity" evidence="3">
    <location>
        <begin position="257"/>
        <end position="301"/>
    </location>
</feature>
<dbReference type="EMBL" id="SGPM01000004">
    <property type="protein sequence ID" value="THH33583.1"/>
    <property type="molecule type" value="Genomic_DNA"/>
</dbReference>
<dbReference type="GO" id="GO:0000076">
    <property type="term" value="P:DNA replication checkpoint signaling"/>
    <property type="evidence" value="ECO:0007669"/>
    <property type="project" value="TreeGrafter"/>
</dbReference>
<dbReference type="GO" id="GO:0070182">
    <property type="term" value="F:DNA polymerase binding"/>
    <property type="evidence" value="ECO:0007669"/>
    <property type="project" value="TreeGrafter"/>
</dbReference>
<dbReference type="AlphaFoldDB" id="A0A4V3XJL7"/>
<feature type="compositionally biased region" description="Polar residues" evidence="3">
    <location>
        <begin position="527"/>
        <end position="536"/>
    </location>
</feature>
<feature type="region of interest" description="Disordered" evidence="3">
    <location>
        <begin position="252"/>
        <end position="390"/>
    </location>
</feature>
<evidence type="ECO:0000313" key="5">
    <source>
        <dbReference type="EMBL" id="THH33583.1"/>
    </source>
</evidence>
<dbReference type="InterPro" id="IPR032054">
    <property type="entry name" value="Cdt1_C"/>
</dbReference>
<accession>A0A4V3XJL7</accession>
<dbReference type="InterPro" id="IPR045173">
    <property type="entry name" value="Cdt1"/>
</dbReference>
<dbReference type="OrthoDB" id="3366139at2759"/>
<dbReference type="GO" id="GO:0071163">
    <property type="term" value="P:DNA replication preinitiation complex assembly"/>
    <property type="evidence" value="ECO:0007669"/>
    <property type="project" value="InterPro"/>
</dbReference>
<dbReference type="Proteomes" id="UP000308730">
    <property type="component" value="Unassembled WGS sequence"/>
</dbReference>
<evidence type="ECO:0000259" key="4">
    <source>
        <dbReference type="Pfam" id="PF16679"/>
    </source>
</evidence>
<gene>
    <name evidence="5" type="ORF">EUX98_g531</name>
</gene>
<dbReference type="PANTHER" id="PTHR28637:SF1">
    <property type="entry name" value="DNA REPLICATION FACTOR CDT1"/>
    <property type="match status" value="1"/>
</dbReference>
<evidence type="ECO:0000256" key="3">
    <source>
        <dbReference type="SAM" id="MobiDB-lite"/>
    </source>
</evidence>
<feature type="compositionally biased region" description="Low complexity" evidence="3">
    <location>
        <begin position="542"/>
        <end position="556"/>
    </location>
</feature>
<comment type="caution">
    <text evidence="5">The sequence shown here is derived from an EMBL/GenBank/DDBJ whole genome shotgun (WGS) entry which is preliminary data.</text>
</comment>
<dbReference type="GO" id="GO:0000278">
    <property type="term" value="P:mitotic cell cycle"/>
    <property type="evidence" value="ECO:0007669"/>
    <property type="project" value="TreeGrafter"/>
</dbReference>
<dbReference type="Pfam" id="PF16679">
    <property type="entry name" value="CDT1_C"/>
    <property type="match status" value="1"/>
</dbReference>
<keyword evidence="6" id="KW-1185">Reference proteome</keyword>
<feature type="region of interest" description="Disordered" evidence="3">
    <location>
        <begin position="401"/>
        <end position="420"/>
    </location>
</feature>
<reference evidence="5 6" key="1">
    <citation type="submission" date="2019-02" db="EMBL/GenBank/DDBJ databases">
        <title>Genome sequencing of the rare red list fungi Antrodiella citrinella (Flaviporus citrinellus).</title>
        <authorList>
            <person name="Buettner E."/>
            <person name="Kellner H."/>
        </authorList>
    </citation>
    <scope>NUCLEOTIDE SEQUENCE [LARGE SCALE GENOMIC DNA]</scope>
    <source>
        <strain evidence="5 6">DSM 108506</strain>
    </source>
</reference>
<evidence type="ECO:0000256" key="1">
    <source>
        <dbReference type="ARBA" id="ARBA00008356"/>
    </source>
</evidence>
<keyword evidence="2" id="KW-0131">Cell cycle</keyword>
<sequence>MSDIYTTLHATPRKKRALPEDDDNLFTPKRLRIAPPTPPATITRRSVKSKPAATSLPSHLSRLHSVQTALQHALSHALATCAISPSETGVVRSVLNHITLSTYSGLTTKFDIDDLRRLCWLWEWDAKSLPSADSASKAAKQAEVDDNPFLEDKPVLASPAKDWTRGSMGFVLNQTTHFSKISGTRVPAYGIGIEVEMDIDKGMGEGMAAVARWTTASETRRQEVKSKLESWVKLHPGVNPIPNIPMAMLPPLPTPAKPSKLTRLLASSSPKSPASVAILARPTSPTPSSSRSPTKSPTKRSAAQREFAIPFPITPSSRAGTPSKGSLLFPQTPSRHTRVDEFSTPSSSRTPTTSFSTPSSSTPSSSIPSTPVHQRGPEALTAPATPNTSRRQALYDRIRQRSLQATPTKAAPFNLGGKTPKMTKEQLMKLSQEEMRRRCLLGRLGGVAESVWMMFSNPTSSSATPTVRKRRALPTADVAAAVLKSSPVPISTAEAEESLNLLAKLCPFFIRKLVVAGDDYLEMPSASPSANITDGSDTMAGPSKVPSSPSKVPSSPGKHTDSAEELVTRSPRRVKKEGGGLREVRERIRKELEMQD</sequence>
<feature type="compositionally biased region" description="Polar residues" evidence="3">
    <location>
        <begin position="314"/>
        <end position="334"/>
    </location>
</feature>